<dbReference type="EMBL" id="JBHMEY010000042">
    <property type="protein sequence ID" value="MFB9097368.1"/>
    <property type="molecule type" value="Genomic_DNA"/>
</dbReference>
<dbReference type="RefSeq" id="WP_236457722.1">
    <property type="nucleotide sequence ID" value="NZ_CBCSGE010000057.1"/>
</dbReference>
<organism evidence="1 2">
    <name type="scientific">Flavobacterium jumunjinense</name>
    <dbReference type="NCBI Taxonomy" id="998845"/>
    <lineage>
        <taxon>Bacteria</taxon>
        <taxon>Pseudomonadati</taxon>
        <taxon>Bacteroidota</taxon>
        <taxon>Flavobacteriia</taxon>
        <taxon>Flavobacteriales</taxon>
        <taxon>Flavobacteriaceae</taxon>
        <taxon>Flavobacterium</taxon>
    </lineage>
</organism>
<dbReference type="Proteomes" id="UP001589607">
    <property type="component" value="Unassembled WGS sequence"/>
</dbReference>
<gene>
    <name evidence="1" type="ORF">ACFFVF_12645</name>
</gene>
<comment type="caution">
    <text evidence="1">The sequence shown here is derived from an EMBL/GenBank/DDBJ whole genome shotgun (WGS) entry which is preliminary data.</text>
</comment>
<proteinExistence type="predicted"/>
<reference evidence="1 2" key="1">
    <citation type="submission" date="2024-09" db="EMBL/GenBank/DDBJ databases">
        <authorList>
            <person name="Sun Q."/>
            <person name="Mori K."/>
        </authorList>
    </citation>
    <scope>NUCLEOTIDE SEQUENCE [LARGE SCALE GENOMIC DNA]</scope>
    <source>
        <strain evidence="1 2">CECT 7955</strain>
    </source>
</reference>
<evidence type="ECO:0000313" key="2">
    <source>
        <dbReference type="Proteomes" id="UP001589607"/>
    </source>
</evidence>
<sequence>MKKMFFFSFILLYISCDYNNKCSEKIDFNNIHIELKKNNALLREYKRFLIISCKDNVLDKVELQSDIGNGVKTYLYDTELNYIVIDCNSNWYTINKKNGKINYLGEFWMKPTPKKYLGTYVLFSNKKNVEFIIEKNINLKDVYKYGGG</sequence>
<keyword evidence="2" id="KW-1185">Reference proteome</keyword>
<accession>A0ABV5GPT8</accession>
<name>A0ABV5GPT8_9FLAO</name>
<evidence type="ECO:0008006" key="3">
    <source>
        <dbReference type="Google" id="ProtNLM"/>
    </source>
</evidence>
<protein>
    <recommendedName>
        <fullName evidence="3">SH3 domain-containing protein</fullName>
    </recommendedName>
</protein>
<evidence type="ECO:0000313" key="1">
    <source>
        <dbReference type="EMBL" id="MFB9097368.1"/>
    </source>
</evidence>